<dbReference type="CDD" id="cd21044">
    <property type="entry name" value="Rab11BD_RAB3IP_like"/>
    <property type="match status" value="1"/>
</dbReference>
<feature type="compositionally biased region" description="Polar residues" evidence="3">
    <location>
        <begin position="36"/>
        <end position="46"/>
    </location>
</feature>
<evidence type="ECO:0000259" key="4">
    <source>
        <dbReference type="Pfam" id="PF06428"/>
    </source>
</evidence>
<feature type="compositionally biased region" description="Low complexity" evidence="3">
    <location>
        <begin position="850"/>
        <end position="860"/>
    </location>
</feature>
<feature type="compositionally biased region" description="Basic and acidic residues" evidence="3">
    <location>
        <begin position="646"/>
        <end position="657"/>
    </location>
</feature>
<dbReference type="STRING" id="5364.A0A5C3MPL1"/>
<keyword evidence="1 2" id="KW-0175">Coiled coil</keyword>
<accession>A0A5C3MPL1</accession>
<keyword evidence="6" id="KW-1185">Reference proteome</keyword>
<feature type="compositionally biased region" description="Polar residues" evidence="3">
    <location>
        <begin position="719"/>
        <end position="731"/>
    </location>
</feature>
<dbReference type="Pfam" id="PF06428">
    <property type="entry name" value="Sec2p"/>
    <property type="match status" value="1"/>
</dbReference>
<feature type="compositionally biased region" description="Basic and acidic residues" evidence="3">
    <location>
        <begin position="11"/>
        <end position="27"/>
    </location>
</feature>
<feature type="compositionally biased region" description="Pro residues" evidence="3">
    <location>
        <begin position="670"/>
        <end position="680"/>
    </location>
</feature>
<evidence type="ECO:0000256" key="2">
    <source>
        <dbReference type="SAM" id="Coils"/>
    </source>
</evidence>
<feature type="domain" description="GDP/GTP exchange factor Sec2 N-terminal" evidence="4">
    <location>
        <begin position="156"/>
        <end position="288"/>
    </location>
</feature>
<feature type="compositionally biased region" description="Basic and acidic residues" evidence="3">
    <location>
        <begin position="608"/>
        <end position="619"/>
    </location>
</feature>
<feature type="compositionally biased region" description="Low complexity" evidence="3">
    <location>
        <begin position="791"/>
        <end position="803"/>
    </location>
</feature>
<feature type="compositionally biased region" description="Polar residues" evidence="3">
    <location>
        <begin position="457"/>
        <end position="470"/>
    </location>
</feature>
<name>A0A5C3MPL1_9AGAM</name>
<dbReference type="GO" id="GO:0051286">
    <property type="term" value="C:cell tip"/>
    <property type="evidence" value="ECO:0007669"/>
    <property type="project" value="TreeGrafter"/>
</dbReference>
<feature type="compositionally biased region" description="Basic and acidic residues" evidence="3">
    <location>
        <begin position="928"/>
        <end position="942"/>
    </location>
</feature>
<organism evidence="5 6">
    <name type="scientific">Heliocybe sulcata</name>
    <dbReference type="NCBI Taxonomy" id="5364"/>
    <lineage>
        <taxon>Eukaryota</taxon>
        <taxon>Fungi</taxon>
        <taxon>Dikarya</taxon>
        <taxon>Basidiomycota</taxon>
        <taxon>Agaricomycotina</taxon>
        <taxon>Agaricomycetes</taxon>
        <taxon>Gloeophyllales</taxon>
        <taxon>Gloeophyllaceae</taxon>
        <taxon>Heliocybe</taxon>
    </lineage>
</organism>
<dbReference type="EMBL" id="ML213527">
    <property type="protein sequence ID" value="TFK46817.1"/>
    <property type="molecule type" value="Genomic_DNA"/>
</dbReference>
<evidence type="ECO:0000313" key="5">
    <source>
        <dbReference type="EMBL" id="TFK46817.1"/>
    </source>
</evidence>
<feature type="region of interest" description="Disordered" evidence="3">
    <location>
        <begin position="446"/>
        <end position="470"/>
    </location>
</feature>
<feature type="compositionally biased region" description="Polar residues" evidence="3">
    <location>
        <begin position="70"/>
        <end position="82"/>
    </location>
</feature>
<dbReference type="AlphaFoldDB" id="A0A5C3MPL1"/>
<proteinExistence type="predicted"/>
<dbReference type="Proteomes" id="UP000305948">
    <property type="component" value="Unassembled WGS sequence"/>
</dbReference>
<dbReference type="PANTHER" id="PTHR14430">
    <property type="entry name" value="RABIN3-RELATED"/>
    <property type="match status" value="1"/>
</dbReference>
<feature type="compositionally biased region" description="Low complexity" evidence="3">
    <location>
        <begin position="760"/>
        <end position="777"/>
    </location>
</feature>
<feature type="compositionally biased region" description="Polar residues" evidence="3">
    <location>
        <begin position="997"/>
        <end position="1011"/>
    </location>
</feature>
<dbReference type="GO" id="GO:0005085">
    <property type="term" value="F:guanyl-nucleotide exchange factor activity"/>
    <property type="evidence" value="ECO:0007669"/>
    <property type="project" value="InterPro"/>
</dbReference>
<protein>
    <recommendedName>
        <fullName evidence="4">GDP/GTP exchange factor Sec2 N-terminal domain-containing protein</fullName>
    </recommendedName>
</protein>
<feature type="region of interest" description="Disordered" evidence="3">
    <location>
        <begin position="99"/>
        <end position="120"/>
    </location>
</feature>
<feature type="coiled-coil region" evidence="2">
    <location>
        <begin position="219"/>
        <end position="289"/>
    </location>
</feature>
<feature type="region of interest" description="Disordered" evidence="3">
    <location>
        <begin position="598"/>
        <end position="1024"/>
    </location>
</feature>
<gene>
    <name evidence="5" type="ORF">OE88DRAFT_1739156</name>
</gene>
<evidence type="ECO:0000256" key="1">
    <source>
        <dbReference type="ARBA" id="ARBA00023054"/>
    </source>
</evidence>
<feature type="compositionally biased region" description="Polar residues" evidence="3">
    <location>
        <begin position="805"/>
        <end position="815"/>
    </location>
</feature>
<dbReference type="GO" id="GO:0070319">
    <property type="term" value="C:Golgi to plasma membrane transport vesicle"/>
    <property type="evidence" value="ECO:0007669"/>
    <property type="project" value="TreeGrafter"/>
</dbReference>
<evidence type="ECO:0000256" key="3">
    <source>
        <dbReference type="SAM" id="MobiDB-lite"/>
    </source>
</evidence>
<feature type="compositionally biased region" description="Low complexity" evidence="3">
    <location>
        <begin position="634"/>
        <end position="645"/>
    </location>
</feature>
<reference evidence="5 6" key="1">
    <citation type="journal article" date="2019" name="Nat. Ecol. Evol.">
        <title>Megaphylogeny resolves global patterns of mushroom evolution.</title>
        <authorList>
            <person name="Varga T."/>
            <person name="Krizsan K."/>
            <person name="Foldi C."/>
            <person name="Dima B."/>
            <person name="Sanchez-Garcia M."/>
            <person name="Sanchez-Ramirez S."/>
            <person name="Szollosi G.J."/>
            <person name="Szarkandi J.G."/>
            <person name="Papp V."/>
            <person name="Albert L."/>
            <person name="Andreopoulos W."/>
            <person name="Angelini C."/>
            <person name="Antonin V."/>
            <person name="Barry K.W."/>
            <person name="Bougher N.L."/>
            <person name="Buchanan P."/>
            <person name="Buyck B."/>
            <person name="Bense V."/>
            <person name="Catcheside P."/>
            <person name="Chovatia M."/>
            <person name="Cooper J."/>
            <person name="Damon W."/>
            <person name="Desjardin D."/>
            <person name="Finy P."/>
            <person name="Geml J."/>
            <person name="Haridas S."/>
            <person name="Hughes K."/>
            <person name="Justo A."/>
            <person name="Karasinski D."/>
            <person name="Kautmanova I."/>
            <person name="Kiss B."/>
            <person name="Kocsube S."/>
            <person name="Kotiranta H."/>
            <person name="LaButti K.M."/>
            <person name="Lechner B.E."/>
            <person name="Liimatainen K."/>
            <person name="Lipzen A."/>
            <person name="Lukacs Z."/>
            <person name="Mihaltcheva S."/>
            <person name="Morgado L.N."/>
            <person name="Niskanen T."/>
            <person name="Noordeloos M.E."/>
            <person name="Ohm R.A."/>
            <person name="Ortiz-Santana B."/>
            <person name="Ovrebo C."/>
            <person name="Racz N."/>
            <person name="Riley R."/>
            <person name="Savchenko A."/>
            <person name="Shiryaev A."/>
            <person name="Soop K."/>
            <person name="Spirin V."/>
            <person name="Szebenyi C."/>
            <person name="Tomsovsky M."/>
            <person name="Tulloss R.E."/>
            <person name="Uehling J."/>
            <person name="Grigoriev I.V."/>
            <person name="Vagvolgyi C."/>
            <person name="Papp T."/>
            <person name="Martin F.M."/>
            <person name="Miettinen O."/>
            <person name="Hibbett D.S."/>
            <person name="Nagy L.G."/>
        </authorList>
    </citation>
    <scope>NUCLEOTIDE SEQUENCE [LARGE SCALE GENOMIC DNA]</scope>
    <source>
        <strain evidence="5 6">OMC1185</strain>
    </source>
</reference>
<dbReference type="PANTHER" id="PTHR14430:SF0">
    <property type="entry name" value="SEC2P DOMAIN-CONTAINING PROTEIN"/>
    <property type="match status" value="1"/>
</dbReference>
<dbReference type="OrthoDB" id="1748564at2759"/>
<dbReference type="InterPro" id="IPR009449">
    <property type="entry name" value="Sec2_N"/>
</dbReference>
<feature type="compositionally biased region" description="Polar residues" evidence="3">
    <location>
        <begin position="742"/>
        <end position="759"/>
    </location>
</feature>
<evidence type="ECO:0000313" key="6">
    <source>
        <dbReference type="Proteomes" id="UP000305948"/>
    </source>
</evidence>
<feature type="compositionally biased region" description="Polar residues" evidence="3">
    <location>
        <begin position="863"/>
        <end position="885"/>
    </location>
</feature>
<dbReference type="InterPro" id="IPR040351">
    <property type="entry name" value="RAB3IL/RAB3IP/Sec2"/>
</dbReference>
<feature type="region of interest" description="Disordered" evidence="3">
    <location>
        <begin position="1"/>
        <end position="84"/>
    </location>
</feature>
<dbReference type="GO" id="GO:0006887">
    <property type="term" value="P:exocytosis"/>
    <property type="evidence" value="ECO:0007669"/>
    <property type="project" value="TreeGrafter"/>
</dbReference>
<dbReference type="Gene3D" id="6.10.140.910">
    <property type="match status" value="1"/>
</dbReference>
<dbReference type="SUPFAM" id="SSF144284">
    <property type="entry name" value="Sec2 N-terminal region"/>
    <property type="match status" value="1"/>
</dbReference>
<sequence>MSESLQAQENGDEKLRNREEVAGHHLESPPVLDRQVSVQESVTSDNEVFADAVEHVPSNASEVRAGSVTGDENSASPGSDSPTIVDDQQLHRELMDGLREPPQQVNGVKELPKSSSDADPEAQAMVIASLRAQVQDLFSQVTQLNNKLVQSYDRMSDVEDDLHIASSNLRASSLKVSQLELERTQHLAALNTGLLVERTHVTGELTRLMEKATEEAARRGQAESARAEIEKDLDDLSASLFGQANTMVAEARLARAVSERKVEEAEQALRGAEEAVTLMQQQMQALQEEKELAVMSAEEMKFRMGKGKWVDREQDPSVPHPYLRLLSLHTPYQEFLLFVAHLRNIRPASPAPPSMSSLLPLPFIARLVTEDTDPTLRFDIAPALNWLSRRSIISAIHNGQLSIEPMATNALLQESSFPSPGLPGSSSNAGVSCALCGTSIIASHTDSSHLHPKPPQHNKSSLSLSRTNTAPSMGSSWSAFLSKNPLASTTASTPPTPPPQDHIMPGLEVRSSPQSHPQSQMPTQIYVFRLAVQTQSSQQTGQTGLSITARSGNPTVYPLCQSSWCLTRLRTTCSLWAFVKSGVVDKVWEEEVPTVAETGWEVVGGKDGGLKDTGARSPEKPPVPPRRRGLWERASSMASSALGNSSKDKDKEQEKKLPATPPADSSPTSPVNPPPRPPLPQRSKSRLMASPTQEKVAAPALGVNPLVNDEVTAADKSGSDQTPQAIAASSDSEPKPDELPNATETSENATAENGREPTQTTVSDTGAGTSSDSAAAVEKSEVPSVPAVRVAESAATESSEEASNVAPTESNTNDTAVAPPVLTSIHDAEKPPSRTGSPAPPPIPRRAAARARPVSVAIPATASGPNSAVTPSRETGGSLPDTSEQPAAGTESGLIGEPQSSEDKTESQPAEESTLAKESNSQEESEPQESKPREDAEPREEPKLEEEPEISASSASDPQDIDPSPSKEQEDTTAADPAPPVDSTPTVSEPAQAAVPTDSSGQESNVPQATELSAPATVSEKVAEEDLDKAGLEVGPFIGDATWEERTWKEIVRLKEDMFWARIGCLR</sequence>